<comment type="caution">
    <text evidence="7">The sequence shown here is derived from an EMBL/GenBank/DDBJ whole genome shotgun (WGS) entry which is preliminary data.</text>
</comment>
<evidence type="ECO:0000256" key="1">
    <source>
        <dbReference type="ARBA" id="ARBA00022485"/>
    </source>
</evidence>
<dbReference type="Gene3D" id="3.40.950.10">
    <property type="entry name" value="Fe-only Hydrogenase (Larger Subunit), Chain L, domain 3"/>
    <property type="match status" value="1"/>
</dbReference>
<evidence type="ECO:0000313" key="7">
    <source>
        <dbReference type="EMBL" id="MBN7772069.1"/>
    </source>
</evidence>
<feature type="domain" description="4Fe-4S ferredoxin-type" evidence="5">
    <location>
        <begin position="39"/>
        <end position="64"/>
    </location>
</feature>
<dbReference type="SUPFAM" id="SSF54862">
    <property type="entry name" value="4Fe-4S ferredoxins"/>
    <property type="match status" value="1"/>
</dbReference>
<name>A0A939D628_CLOAM</name>
<evidence type="ECO:0000256" key="3">
    <source>
        <dbReference type="ARBA" id="ARBA00023004"/>
    </source>
</evidence>
<dbReference type="GO" id="GO:0046872">
    <property type="term" value="F:metal ion binding"/>
    <property type="evidence" value="ECO:0007669"/>
    <property type="project" value="UniProtKB-KW"/>
</dbReference>
<dbReference type="InterPro" id="IPR007202">
    <property type="entry name" value="4Fe-4S_dom"/>
</dbReference>
<accession>A0A939D628</accession>
<dbReference type="Pfam" id="PF02906">
    <property type="entry name" value="Fe_hyd_lg_C"/>
    <property type="match status" value="1"/>
</dbReference>
<dbReference type="PROSITE" id="PS51379">
    <property type="entry name" value="4FE4S_FER_2"/>
    <property type="match status" value="2"/>
</dbReference>
<evidence type="ECO:0000313" key="8">
    <source>
        <dbReference type="Proteomes" id="UP000664545"/>
    </source>
</evidence>
<dbReference type="RefSeq" id="WP_206580846.1">
    <property type="nucleotide sequence ID" value="NZ_JAFJZZ010000001.1"/>
</dbReference>
<keyword evidence="8" id="KW-1185">Reference proteome</keyword>
<dbReference type="Pfam" id="PF04060">
    <property type="entry name" value="FeS"/>
    <property type="match status" value="1"/>
</dbReference>
<keyword evidence="2" id="KW-0479">Metal-binding</keyword>
<dbReference type="Gene3D" id="3.30.70.20">
    <property type="match status" value="1"/>
</dbReference>
<keyword evidence="4" id="KW-0411">Iron-sulfur</keyword>
<dbReference type="InterPro" id="IPR004108">
    <property type="entry name" value="Fe_hydrogenase_lsu_C"/>
</dbReference>
<dbReference type="PROSITE" id="PS51656">
    <property type="entry name" value="4FE4S"/>
    <property type="match status" value="1"/>
</dbReference>
<evidence type="ECO:0000259" key="5">
    <source>
        <dbReference type="PROSITE" id="PS51379"/>
    </source>
</evidence>
<evidence type="ECO:0000256" key="2">
    <source>
        <dbReference type="ARBA" id="ARBA00022723"/>
    </source>
</evidence>
<dbReference type="Pfam" id="PF13237">
    <property type="entry name" value="Fer4_10"/>
    <property type="match status" value="1"/>
</dbReference>
<dbReference type="Gene3D" id="1.10.15.40">
    <property type="entry name" value="Electron transport complex subunit B, putative Fe-S cluster"/>
    <property type="match status" value="1"/>
</dbReference>
<dbReference type="SUPFAM" id="SSF53920">
    <property type="entry name" value="Fe-only hydrogenase"/>
    <property type="match status" value="1"/>
</dbReference>
<proteinExistence type="predicted"/>
<evidence type="ECO:0000259" key="6">
    <source>
        <dbReference type="PROSITE" id="PS51656"/>
    </source>
</evidence>
<dbReference type="Proteomes" id="UP000664545">
    <property type="component" value="Unassembled WGS sequence"/>
</dbReference>
<evidence type="ECO:0000256" key="4">
    <source>
        <dbReference type="ARBA" id="ARBA00023014"/>
    </source>
</evidence>
<dbReference type="InterPro" id="IPR017900">
    <property type="entry name" value="4Fe4S_Fe_S_CS"/>
</dbReference>
<keyword evidence="1" id="KW-0004">4Fe-4S</keyword>
<dbReference type="AlphaFoldDB" id="A0A939D628"/>
<feature type="domain" description="4Fe-4S" evidence="6">
    <location>
        <begin position="364"/>
        <end position="423"/>
    </location>
</feature>
<dbReference type="PROSITE" id="PS00198">
    <property type="entry name" value="4FE4S_FER_1"/>
    <property type="match status" value="1"/>
</dbReference>
<organism evidence="7 8">
    <name type="scientific">Clostridium aminobutyricum</name>
    <dbReference type="NCBI Taxonomy" id="33953"/>
    <lineage>
        <taxon>Bacteria</taxon>
        <taxon>Bacillati</taxon>
        <taxon>Bacillota</taxon>
        <taxon>Clostridia</taxon>
        <taxon>Eubacteriales</taxon>
        <taxon>Clostridiaceae</taxon>
        <taxon>Clostridium</taxon>
    </lineage>
</organism>
<gene>
    <name evidence="7" type="ORF">JYB65_01730</name>
</gene>
<protein>
    <submittedName>
        <fullName evidence="7">Ferredoxin</fullName>
    </submittedName>
</protein>
<dbReference type="GO" id="GO:0051539">
    <property type="term" value="F:4 iron, 4 sulfur cluster binding"/>
    <property type="evidence" value="ECO:0007669"/>
    <property type="project" value="UniProtKB-KW"/>
</dbReference>
<dbReference type="PANTHER" id="PTHR11615">
    <property type="entry name" value="NITRATE, FORMATE, IRON DEHYDROGENASE"/>
    <property type="match status" value="1"/>
</dbReference>
<dbReference type="InterPro" id="IPR050340">
    <property type="entry name" value="Cytosolic_Fe-S_CAF"/>
</dbReference>
<sequence length="461" mass="51080">MDKFFHSVYLREELCSGCINCIKRCPTEAIRVRNGKACITKEFCIDCGECVRTCQNHAKKIQRDSIECLKDYEYTVALPAPSLYSQFNNVTDVNIILTAILELGFNDVYEVAAAAEIVSAATKEYVDIHRENWPYISTACPSVVRLIRVRFPNLIEHLLPINPPVEIAAIFARRAAMRKTGLPSEKIGIIFLSPCSSKITYVKAPLGIEKTEIDCAIGISDVYSLILANMKQAAQTTKILSNAGRIGVGWGKGGGEALALETDAYLAADGIENVIRVLEDLEDEKLSGLRYIELDACSGGCVGGVLNVENPFIAQTKLKKINESLPIRYISEHRKISDRDLFWDVDVVYEPVFELGDNFIEGAALMTQVQEIYQKFPKLDCGICGAPTCKALAEDIVKGNANEHACIHILKDQIHKLSMDATSFANDTVINEDSVYGYVQTLKEYINEIAVLDSHLNHDVD</sequence>
<feature type="domain" description="4Fe-4S ferredoxin-type" evidence="5">
    <location>
        <begin position="6"/>
        <end position="35"/>
    </location>
</feature>
<dbReference type="EMBL" id="JAFJZZ010000001">
    <property type="protein sequence ID" value="MBN7772069.1"/>
    <property type="molecule type" value="Genomic_DNA"/>
</dbReference>
<dbReference type="InterPro" id="IPR009016">
    <property type="entry name" value="Fe_hydrogenase"/>
</dbReference>
<reference evidence="7" key="1">
    <citation type="submission" date="2021-02" db="EMBL/GenBank/DDBJ databases">
        <title>Abyssanaerobacter marinus gen.nov., sp., nov, anaerobic bacterium isolated from the Onnuri vent field of Indian Ocean and suggestion of Mogibacteriaceae fam. nov., and proposal of reclassification of ambiguous this family's genus member.</title>
        <authorList>
            <person name="Kim Y.J."/>
            <person name="Yang J.-A."/>
        </authorList>
    </citation>
    <scope>NUCLEOTIDE SEQUENCE</scope>
    <source>
        <strain evidence="7">DSM 2634</strain>
    </source>
</reference>
<keyword evidence="3" id="KW-0408">Iron</keyword>
<dbReference type="InterPro" id="IPR017896">
    <property type="entry name" value="4Fe4S_Fe-S-bd"/>
</dbReference>